<dbReference type="EMBL" id="QKWP01000087">
    <property type="protein sequence ID" value="RIB27797.1"/>
    <property type="molecule type" value="Genomic_DNA"/>
</dbReference>
<name>A0A397W2I6_9GLOM</name>
<gene>
    <name evidence="1" type="ORF">C2G38_2159660</name>
</gene>
<proteinExistence type="predicted"/>
<comment type="caution">
    <text evidence="1">The sequence shown here is derived from an EMBL/GenBank/DDBJ whole genome shotgun (WGS) entry which is preliminary data.</text>
</comment>
<evidence type="ECO:0000313" key="2">
    <source>
        <dbReference type="Proteomes" id="UP000266673"/>
    </source>
</evidence>
<reference evidence="1 2" key="1">
    <citation type="submission" date="2018-06" db="EMBL/GenBank/DDBJ databases">
        <title>Comparative genomics reveals the genomic features of Rhizophagus irregularis, R. cerebriforme, R. diaphanum and Gigaspora rosea, and their symbiotic lifestyle signature.</title>
        <authorList>
            <person name="Morin E."/>
            <person name="San Clemente H."/>
            <person name="Chen E.C.H."/>
            <person name="De La Providencia I."/>
            <person name="Hainaut M."/>
            <person name="Kuo A."/>
            <person name="Kohler A."/>
            <person name="Murat C."/>
            <person name="Tang N."/>
            <person name="Roy S."/>
            <person name="Loubradou J."/>
            <person name="Henrissat B."/>
            <person name="Grigoriev I.V."/>
            <person name="Corradi N."/>
            <person name="Roux C."/>
            <person name="Martin F.M."/>
        </authorList>
    </citation>
    <scope>NUCLEOTIDE SEQUENCE [LARGE SCALE GENOMIC DNA]</scope>
    <source>
        <strain evidence="1 2">DAOM 194757</strain>
    </source>
</reference>
<keyword evidence="2" id="KW-1185">Reference proteome</keyword>
<accession>A0A397W2I6</accession>
<dbReference type="Proteomes" id="UP000266673">
    <property type="component" value="Unassembled WGS sequence"/>
</dbReference>
<dbReference type="AlphaFoldDB" id="A0A397W2I6"/>
<sequence length="115" mass="13557">MIVKRRVQRSSRDHRSASWTCDGHSTYHRTDIPKSVYYFTLPPLSKCEVLRASIPASDFFFQFLSELPELQFNLLKDRWKFTRLGGSNRDVGRKRHKTAWTLLDEPFFLKTTMGT</sequence>
<organism evidence="1 2">
    <name type="scientific">Gigaspora rosea</name>
    <dbReference type="NCBI Taxonomy" id="44941"/>
    <lineage>
        <taxon>Eukaryota</taxon>
        <taxon>Fungi</taxon>
        <taxon>Fungi incertae sedis</taxon>
        <taxon>Mucoromycota</taxon>
        <taxon>Glomeromycotina</taxon>
        <taxon>Glomeromycetes</taxon>
        <taxon>Diversisporales</taxon>
        <taxon>Gigasporaceae</taxon>
        <taxon>Gigaspora</taxon>
    </lineage>
</organism>
<protein>
    <submittedName>
        <fullName evidence="1">Uncharacterized protein</fullName>
    </submittedName>
</protein>
<evidence type="ECO:0000313" key="1">
    <source>
        <dbReference type="EMBL" id="RIB27797.1"/>
    </source>
</evidence>